<feature type="region of interest" description="Disordered" evidence="1">
    <location>
        <begin position="1"/>
        <end position="110"/>
    </location>
</feature>
<feature type="compositionally biased region" description="Basic and acidic residues" evidence="1">
    <location>
        <begin position="43"/>
        <end position="67"/>
    </location>
</feature>
<dbReference type="EMBL" id="MPUH01000097">
    <property type="protein sequence ID" value="OMJ90694.1"/>
    <property type="molecule type" value="Genomic_DNA"/>
</dbReference>
<protein>
    <submittedName>
        <fullName evidence="2">Uncharacterized protein</fullName>
    </submittedName>
</protein>
<evidence type="ECO:0000256" key="1">
    <source>
        <dbReference type="SAM" id="MobiDB-lite"/>
    </source>
</evidence>
<sequence length="137" mass="15192">MGCTTVKSGRTKEDAIKVKGPEKPEVKTQNNPVNINSSSNIVKDPKSETENKSKNDSSTEKGNKPQEKATIAVEKPEESGFLVRNTSVNPKLEGVSNAKDLEKSQIKDSKPETIDKTIEIWLDKLYSTVKHRLLNKV</sequence>
<comment type="caution">
    <text evidence="2">The sequence shown here is derived from an EMBL/GenBank/DDBJ whole genome shotgun (WGS) entry which is preliminary data.</text>
</comment>
<organism evidence="2 3">
    <name type="scientific">Stentor coeruleus</name>
    <dbReference type="NCBI Taxonomy" id="5963"/>
    <lineage>
        <taxon>Eukaryota</taxon>
        <taxon>Sar</taxon>
        <taxon>Alveolata</taxon>
        <taxon>Ciliophora</taxon>
        <taxon>Postciliodesmatophora</taxon>
        <taxon>Heterotrichea</taxon>
        <taxon>Heterotrichida</taxon>
        <taxon>Stentoridae</taxon>
        <taxon>Stentor</taxon>
    </lineage>
</organism>
<accession>A0A1R2CNV6</accession>
<gene>
    <name evidence="2" type="ORF">SteCoe_6867</name>
</gene>
<feature type="compositionally biased region" description="Basic and acidic residues" evidence="1">
    <location>
        <begin position="10"/>
        <end position="26"/>
    </location>
</feature>
<feature type="compositionally biased region" description="Low complexity" evidence="1">
    <location>
        <begin position="30"/>
        <end position="42"/>
    </location>
</feature>
<dbReference type="Proteomes" id="UP000187209">
    <property type="component" value="Unassembled WGS sequence"/>
</dbReference>
<evidence type="ECO:0000313" key="2">
    <source>
        <dbReference type="EMBL" id="OMJ90694.1"/>
    </source>
</evidence>
<keyword evidence="3" id="KW-1185">Reference proteome</keyword>
<name>A0A1R2CNV6_9CILI</name>
<proteinExistence type="predicted"/>
<evidence type="ECO:0000313" key="3">
    <source>
        <dbReference type="Proteomes" id="UP000187209"/>
    </source>
</evidence>
<reference evidence="2 3" key="1">
    <citation type="submission" date="2016-11" db="EMBL/GenBank/DDBJ databases">
        <title>The macronuclear genome of Stentor coeruleus: a giant cell with tiny introns.</title>
        <authorList>
            <person name="Slabodnick M."/>
            <person name="Ruby J.G."/>
            <person name="Reiff S.B."/>
            <person name="Swart E.C."/>
            <person name="Gosai S."/>
            <person name="Prabakaran S."/>
            <person name="Witkowska E."/>
            <person name="Larue G.E."/>
            <person name="Fisher S."/>
            <person name="Freeman R.M."/>
            <person name="Gunawardena J."/>
            <person name="Chu W."/>
            <person name="Stover N.A."/>
            <person name="Gregory B.D."/>
            <person name="Nowacki M."/>
            <person name="Derisi J."/>
            <person name="Roy S.W."/>
            <person name="Marshall W.F."/>
            <person name="Sood P."/>
        </authorList>
    </citation>
    <scope>NUCLEOTIDE SEQUENCE [LARGE SCALE GENOMIC DNA]</scope>
    <source>
        <strain evidence="2">WM001</strain>
    </source>
</reference>
<feature type="compositionally biased region" description="Basic and acidic residues" evidence="1">
    <location>
        <begin position="99"/>
        <end position="110"/>
    </location>
</feature>
<dbReference type="AlphaFoldDB" id="A0A1R2CNV6"/>